<evidence type="ECO:0000313" key="3">
    <source>
        <dbReference type="Proteomes" id="UP000266841"/>
    </source>
</evidence>
<evidence type="ECO:0000256" key="1">
    <source>
        <dbReference type="SAM" id="MobiDB-lite"/>
    </source>
</evidence>
<feature type="compositionally biased region" description="Low complexity" evidence="1">
    <location>
        <begin position="324"/>
        <end position="333"/>
    </location>
</feature>
<organism evidence="2 3">
    <name type="scientific">Thalassiosira oceanica</name>
    <name type="common">Marine diatom</name>
    <dbReference type="NCBI Taxonomy" id="159749"/>
    <lineage>
        <taxon>Eukaryota</taxon>
        <taxon>Sar</taxon>
        <taxon>Stramenopiles</taxon>
        <taxon>Ochrophyta</taxon>
        <taxon>Bacillariophyta</taxon>
        <taxon>Coscinodiscophyceae</taxon>
        <taxon>Thalassiosirophycidae</taxon>
        <taxon>Thalassiosirales</taxon>
        <taxon>Thalassiosiraceae</taxon>
        <taxon>Thalassiosira</taxon>
    </lineage>
</organism>
<gene>
    <name evidence="2" type="ORF">THAOC_00535</name>
</gene>
<dbReference type="EMBL" id="AGNL01000622">
    <property type="protein sequence ID" value="EJK77620.1"/>
    <property type="molecule type" value="Genomic_DNA"/>
</dbReference>
<feature type="region of interest" description="Disordered" evidence="1">
    <location>
        <begin position="1"/>
        <end position="93"/>
    </location>
</feature>
<evidence type="ECO:0000313" key="2">
    <source>
        <dbReference type="EMBL" id="EJK77620.1"/>
    </source>
</evidence>
<feature type="compositionally biased region" description="Basic and acidic residues" evidence="1">
    <location>
        <begin position="49"/>
        <end position="83"/>
    </location>
</feature>
<proteinExistence type="predicted"/>
<dbReference type="AlphaFoldDB" id="K0TJ22"/>
<feature type="compositionally biased region" description="Basic residues" evidence="1">
    <location>
        <begin position="283"/>
        <end position="293"/>
    </location>
</feature>
<dbReference type="OrthoDB" id="10263222at2759"/>
<protein>
    <submittedName>
        <fullName evidence="2">Uncharacterized protein</fullName>
    </submittedName>
</protein>
<name>K0TJ22_THAOC</name>
<comment type="caution">
    <text evidence="2">The sequence shown here is derived from an EMBL/GenBank/DDBJ whole genome shotgun (WGS) entry which is preliminary data.</text>
</comment>
<dbReference type="eggNOG" id="KOG2425">
    <property type="taxonomic scope" value="Eukaryota"/>
</dbReference>
<feature type="region of interest" description="Disordered" evidence="1">
    <location>
        <begin position="212"/>
        <end position="333"/>
    </location>
</feature>
<sequence>PLGGGGSKPARTRGGGDDEGDVGEADAASANPWAVLEDRPRKKKRRKAAKGDDDSRAEARAADEPDGIGRDAGDARRERRAAAEEETAGESPRDVAAEFVRTVPADVAYPSFLRYLVWGGVVPAEGSRGDGARAFDSRDFEGPALLDSPFLLDGDQPSNGGVDDGGLEASFQLLRRLNEPLVLHLVGAYPGLLPGLFVHVIESFICLASGGGNDGGRRRRGRTGRRPPREVGVVPPLARVPHARGPVRGAPTRRPAVAQEAHLPGPVGRPQEEGEEEVDPRRGGLHARSRRPGRPLGGGRAPELGLRPARRRGRRVFRGGGDGAASRAGGRAL</sequence>
<feature type="non-terminal residue" evidence="2">
    <location>
        <position position="1"/>
    </location>
</feature>
<reference evidence="2 3" key="1">
    <citation type="journal article" date="2012" name="Genome Biol.">
        <title>Genome and low-iron response of an oceanic diatom adapted to chronic iron limitation.</title>
        <authorList>
            <person name="Lommer M."/>
            <person name="Specht M."/>
            <person name="Roy A.S."/>
            <person name="Kraemer L."/>
            <person name="Andreson R."/>
            <person name="Gutowska M.A."/>
            <person name="Wolf J."/>
            <person name="Bergner S.V."/>
            <person name="Schilhabel M.B."/>
            <person name="Klostermeier U.C."/>
            <person name="Beiko R.G."/>
            <person name="Rosenstiel P."/>
            <person name="Hippler M."/>
            <person name="Laroche J."/>
        </authorList>
    </citation>
    <scope>NUCLEOTIDE SEQUENCE [LARGE SCALE GENOMIC DNA]</scope>
    <source>
        <strain evidence="2 3">CCMP1005</strain>
    </source>
</reference>
<accession>K0TJ22</accession>
<feature type="compositionally biased region" description="Basic residues" evidence="1">
    <location>
        <begin position="308"/>
        <end position="317"/>
    </location>
</feature>
<keyword evidence="3" id="KW-1185">Reference proteome</keyword>
<feature type="compositionally biased region" description="Basic residues" evidence="1">
    <location>
        <begin position="217"/>
        <end position="226"/>
    </location>
</feature>
<dbReference type="Proteomes" id="UP000266841">
    <property type="component" value="Unassembled WGS sequence"/>
</dbReference>